<evidence type="ECO:0000313" key="1">
    <source>
        <dbReference type="EMBL" id="PPK89815.1"/>
    </source>
</evidence>
<dbReference type="RefSeq" id="WP_146099718.1">
    <property type="nucleotide sequence ID" value="NZ_PTJD01000030.1"/>
</dbReference>
<evidence type="ECO:0008006" key="3">
    <source>
        <dbReference type="Google" id="ProtNLM"/>
    </source>
</evidence>
<dbReference type="Proteomes" id="UP000239485">
    <property type="component" value="Unassembled WGS sequence"/>
</dbReference>
<sequence length="305" mass="33054">MDLSRKRGLELRREVLALSMTPARDLGRLVVPDGAEVVDDPVIGVGPEGWTWAWWASVRTPGCGVLSAHRPGGHVDDAWPHSGVDGVEHVQPLPGQRILLAGTTSDEGSCWAQVRTLDGQVLATGDLGRDVRHILTTRSGEIWVGYGDTATTSSGPGATGLCRFAEDLTPTWTYAPPTPTAGILACYALNVTDTAVHHCTYGDFHLIAIHGHDITDHGLLDRRGARQLLIEGSRGALIGGWGAAYDLITTFTVDEHGTHLDGQQQRLVLPDGLEIYGAQTTCRGRQLHLHLRQHWYAIDLDDLRP</sequence>
<keyword evidence="2" id="KW-1185">Reference proteome</keyword>
<dbReference type="AlphaFoldDB" id="A0A2S6IBT2"/>
<dbReference type="OrthoDB" id="6636929at2"/>
<organism evidence="1 2">
    <name type="scientific">Kineococcus xinjiangensis</name>
    <dbReference type="NCBI Taxonomy" id="512762"/>
    <lineage>
        <taxon>Bacteria</taxon>
        <taxon>Bacillati</taxon>
        <taxon>Actinomycetota</taxon>
        <taxon>Actinomycetes</taxon>
        <taxon>Kineosporiales</taxon>
        <taxon>Kineosporiaceae</taxon>
        <taxon>Kineococcus</taxon>
    </lineage>
</organism>
<dbReference type="EMBL" id="PTJD01000030">
    <property type="protein sequence ID" value="PPK89815.1"/>
    <property type="molecule type" value="Genomic_DNA"/>
</dbReference>
<evidence type="ECO:0000313" key="2">
    <source>
        <dbReference type="Proteomes" id="UP000239485"/>
    </source>
</evidence>
<accession>A0A2S6IBT2</accession>
<reference evidence="1 2" key="1">
    <citation type="submission" date="2018-02" db="EMBL/GenBank/DDBJ databases">
        <title>Genomic Encyclopedia of Archaeal and Bacterial Type Strains, Phase II (KMG-II): from individual species to whole genera.</title>
        <authorList>
            <person name="Goeker M."/>
        </authorList>
    </citation>
    <scope>NUCLEOTIDE SEQUENCE [LARGE SCALE GENOMIC DNA]</scope>
    <source>
        <strain evidence="1 2">DSM 22857</strain>
    </source>
</reference>
<gene>
    <name evidence="1" type="ORF">CLV92_1304</name>
</gene>
<name>A0A2S6IBT2_9ACTN</name>
<protein>
    <recommendedName>
        <fullName evidence="3">Sialidase</fullName>
    </recommendedName>
</protein>
<comment type="caution">
    <text evidence="1">The sequence shown here is derived from an EMBL/GenBank/DDBJ whole genome shotgun (WGS) entry which is preliminary data.</text>
</comment>
<proteinExistence type="predicted"/>